<proteinExistence type="predicted"/>
<organism evidence="1 2">
    <name type="scientific">Nonomuraea turkmeniaca</name>
    <dbReference type="NCBI Taxonomy" id="103838"/>
    <lineage>
        <taxon>Bacteria</taxon>
        <taxon>Bacillati</taxon>
        <taxon>Actinomycetota</taxon>
        <taxon>Actinomycetes</taxon>
        <taxon>Streptosporangiales</taxon>
        <taxon>Streptosporangiaceae</taxon>
        <taxon>Nonomuraea</taxon>
    </lineage>
</organism>
<name>A0A5S4FZU7_9ACTN</name>
<evidence type="ECO:0000313" key="1">
    <source>
        <dbReference type="EMBL" id="TMR25641.1"/>
    </source>
</evidence>
<comment type="caution">
    <text evidence="1">The sequence shown here is derived from an EMBL/GenBank/DDBJ whole genome shotgun (WGS) entry which is preliminary data.</text>
</comment>
<dbReference type="EMBL" id="VCKY01000001">
    <property type="protein sequence ID" value="TMR25641.1"/>
    <property type="molecule type" value="Genomic_DNA"/>
</dbReference>
<accession>A0A5S4FZU7</accession>
<dbReference type="Proteomes" id="UP000309128">
    <property type="component" value="Unassembled WGS sequence"/>
</dbReference>
<dbReference type="AlphaFoldDB" id="A0A5S4FZU7"/>
<protein>
    <submittedName>
        <fullName evidence="1">Uncharacterized protein</fullName>
    </submittedName>
</protein>
<keyword evidence="2" id="KW-1185">Reference proteome</keyword>
<evidence type="ECO:0000313" key="2">
    <source>
        <dbReference type="Proteomes" id="UP000309128"/>
    </source>
</evidence>
<gene>
    <name evidence="1" type="ORF">ETD86_00500</name>
</gene>
<sequence>MVINLGEKGKSRRQGTCRHLARPWGKDGSIMKISLKVLFINLCGMKFCGYAAHVQVGPARADLDVVITRGRTGPGS</sequence>
<reference evidence="1 2" key="1">
    <citation type="submission" date="2019-05" db="EMBL/GenBank/DDBJ databases">
        <title>Draft genome sequence of Nonomuraea turkmeniaca DSM 43926.</title>
        <authorList>
            <person name="Saricaoglu S."/>
            <person name="Isik K."/>
        </authorList>
    </citation>
    <scope>NUCLEOTIDE SEQUENCE [LARGE SCALE GENOMIC DNA]</scope>
    <source>
        <strain evidence="1 2">DSM 43926</strain>
    </source>
</reference>